<evidence type="ECO:0000313" key="11">
    <source>
        <dbReference type="Ensembl" id="ENSUMAP00000011785"/>
    </source>
</evidence>
<keyword evidence="4" id="KW-0408">Iron</keyword>
<comment type="similarity">
    <text evidence="2">Belongs to the HesB/IscA family.</text>
</comment>
<dbReference type="GO" id="GO:0042802">
    <property type="term" value="F:identical protein binding"/>
    <property type="evidence" value="ECO:0007669"/>
    <property type="project" value="Ensembl"/>
</dbReference>
<name>A0A452TU82_URSMA</name>
<dbReference type="FunFam" id="2.60.300.12:FF:000006">
    <property type="entry name" value="Iron-sulfur cluster assembly 2 mitochondrial"/>
    <property type="match status" value="1"/>
</dbReference>
<dbReference type="GO" id="GO:0016226">
    <property type="term" value="P:iron-sulfur cluster assembly"/>
    <property type="evidence" value="ECO:0007669"/>
    <property type="project" value="InterPro"/>
</dbReference>
<proteinExistence type="inferred from homology"/>
<evidence type="ECO:0000256" key="2">
    <source>
        <dbReference type="ARBA" id="ARBA00006718"/>
    </source>
</evidence>
<keyword evidence="5" id="KW-0496">Mitochondrion</keyword>
<evidence type="ECO:0000256" key="6">
    <source>
        <dbReference type="ARBA" id="ARBA00057540"/>
    </source>
</evidence>
<comment type="function">
    <text evidence="6">Involved in the maturation of mitochondrial 4Fe-4S proteins functioning late in the iron-sulfur cluster assembly pathway. May be involved in the binding of an intermediate of Fe/S cluster assembly.</text>
</comment>
<dbReference type="PANTHER" id="PTHR43011:SF1">
    <property type="entry name" value="IRON-SULFUR CLUSTER ASSEMBLY 2 HOMOLOG, MITOCHONDRIAL"/>
    <property type="match status" value="1"/>
</dbReference>
<gene>
    <name evidence="11" type="primary">ISCA2</name>
</gene>
<protein>
    <recommendedName>
        <fullName evidence="7">Iron-sulfur cluster assembly 2 homolog, mitochondrial</fullName>
    </recommendedName>
    <alternativeName>
        <fullName evidence="8">HESB-like domain-containing protein 1</fullName>
    </alternativeName>
</protein>
<evidence type="ECO:0000256" key="4">
    <source>
        <dbReference type="ARBA" id="ARBA00023004"/>
    </source>
</evidence>
<comment type="subunit">
    <text evidence="9">Heterotetramer; forms a dimer of dimers with IBA57. Interacts with [2Fe-2S]-ISCA2 forming the heterodimer [2Fe- 2S]-ISCA2-IBA57 complex; [2Fe-2S] cluster binding is absolutely required to promote the complex formation.</text>
</comment>
<evidence type="ECO:0000256" key="7">
    <source>
        <dbReference type="ARBA" id="ARBA00073313"/>
    </source>
</evidence>
<dbReference type="PROSITE" id="PS01152">
    <property type="entry name" value="HESB"/>
    <property type="match status" value="1"/>
</dbReference>
<reference evidence="11" key="1">
    <citation type="submission" date="2019-03" db="UniProtKB">
        <authorList>
            <consortium name="Ensembl"/>
        </authorList>
    </citation>
    <scope>IDENTIFICATION</scope>
</reference>
<dbReference type="PANTHER" id="PTHR43011">
    <property type="entry name" value="IRON-SULFUR CLUSTER ASSEMBLY 2 HOMOLOG, MITOCHONDRIAL"/>
    <property type="match status" value="1"/>
</dbReference>
<dbReference type="SUPFAM" id="SSF89360">
    <property type="entry name" value="HesB-like domain"/>
    <property type="match status" value="1"/>
</dbReference>
<sequence>MGVRFCASRTKGGNEGLRGRRGFGVKLSGWRSGLPRGCPGGSHQVLLFSRAHPPPLCSRLLASSRGPQARRVASSSSPEAGEGQIHLTASCVQVGGRRRGGSGRGEGQECGGFPLAHPSTSSCLAFLIPLFAFQRLLEITEGSEFLRLEVEGGGCSGFQYKFSLDTVINPDDRVFEQDGARVVVDSDSLAFVKGAQVDFSQELIRSSFQVLNNPQAQQGCSCGSSFSIKL</sequence>
<dbReference type="GO" id="GO:0051539">
    <property type="term" value="F:4 iron, 4 sulfur cluster binding"/>
    <property type="evidence" value="ECO:0007669"/>
    <property type="project" value="TreeGrafter"/>
</dbReference>
<dbReference type="GO" id="GO:0051537">
    <property type="term" value="F:2 iron, 2 sulfur cluster binding"/>
    <property type="evidence" value="ECO:0007669"/>
    <property type="project" value="TreeGrafter"/>
</dbReference>
<feature type="domain" description="Core" evidence="10">
    <location>
        <begin position="132"/>
        <end position="223"/>
    </location>
</feature>
<evidence type="ECO:0000256" key="9">
    <source>
        <dbReference type="ARBA" id="ARBA00093471"/>
    </source>
</evidence>
<dbReference type="GO" id="GO:0120510">
    <property type="term" value="C:mitochondrial [4Fe-4S] assembly complex"/>
    <property type="evidence" value="ECO:0007669"/>
    <property type="project" value="Ensembl"/>
</dbReference>
<evidence type="ECO:0000256" key="8">
    <source>
        <dbReference type="ARBA" id="ARBA00077082"/>
    </source>
</evidence>
<dbReference type="Ensembl" id="ENSUMAT00000014013.1">
    <property type="protein sequence ID" value="ENSUMAP00000011785.1"/>
    <property type="gene ID" value="ENSUMAG00000008826.1"/>
</dbReference>
<dbReference type="Gene3D" id="2.60.300.12">
    <property type="entry name" value="HesB-like domain"/>
    <property type="match status" value="1"/>
</dbReference>
<dbReference type="Pfam" id="PF01521">
    <property type="entry name" value="Fe-S_biosyn"/>
    <property type="match status" value="1"/>
</dbReference>
<dbReference type="GO" id="GO:0005506">
    <property type="term" value="F:iron ion binding"/>
    <property type="evidence" value="ECO:0007669"/>
    <property type="project" value="TreeGrafter"/>
</dbReference>
<keyword evidence="3" id="KW-0479">Metal-binding</keyword>
<evidence type="ECO:0000256" key="1">
    <source>
        <dbReference type="ARBA" id="ARBA00004173"/>
    </source>
</evidence>
<evidence type="ECO:0000256" key="5">
    <source>
        <dbReference type="ARBA" id="ARBA00023128"/>
    </source>
</evidence>
<dbReference type="AlphaFoldDB" id="A0A452TU82"/>
<evidence type="ECO:0000259" key="10">
    <source>
        <dbReference type="Pfam" id="PF01521"/>
    </source>
</evidence>
<dbReference type="InterPro" id="IPR017870">
    <property type="entry name" value="FeS_cluster_insertion_CS"/>
</dbReference>
<dbReference type="InterPro" id="IPR016092">
    <property type="entry name" value="ATAP"/>
</dbReference>
<dbReference type="NCBIfam" id="TIGR00049">
    <property type="entry name" value="iron-sulfur cluster assembly accessory protein"/>
    <property type="match status" value="1"/>
</dbReference>
<dbReference type="GeneTree" id="ENSGT00390000005700"/>
<evidence type="ECO:0000256" key="3">
    <source>
        <dbReference type="ARBA" id="ARBA00022723"/>
    </source>
</evidence>
<comment type="subcellular location">
    <subcellularLocation>
        <location evidence="1">Mitochondrion</location>
    </subcellularLocation>
</comment>
<dbReference type="InterPro" id="IPR000361">
    <property type="entry name" value="ATAP_core_dom"/>
</dbReference>
<dbReference type="InterPro" id="IPR035903">
    <property type="entry name" value="HesB-like_dom_sf"/>
</dbReference>
<organism evidence="11">
    <name type="scientific">Ursus maritimus</name>
    <name type="common">Polar bear</name>
    <name type="synonym">Thalarctos maritimus</name>
    <dbReference type="NCBI Taxonomy" id="29073"/>
    <lineage>
        <taxon>Eukaryota</taxon>
        <taxon>Metazoa</taxon>
        <taxon>Chordata</taxon>
        <taxon>Craniata</taxon>
        <taxon>Vertebrata</taxon>
        <taxon>Euteleostomi</taxon>
        <taxon>Mammalia</taxon>
        <taxon>Eutheria</taxon>
        <taxon>Laurasiatheria</taxon>
        <taxon>Carnivora</taxon>
        <taxon>Caniformia</taxon>
        <taxon>Ursidae</taxon>
        <taxon>Ursus</taxon>
    </lineage>
</organism>
<accession>A0A452TU82</accession>